<dbReference type="SUPFAM" id="SSF48239">
    <property type="entry name" value="Terpenoid cyclases/Protein prenyltransferases"/>
    <property type="match status" value="2"/>
</dbReference>
<name>A0A0F9WSY8_9ZZZZ</name>
<gene>
    <name evidence="1" type="ORF">LCGC14_0239030</name>
</gene>
<evidence type="ECO:0008006" key="2">
    <source>
        <dbReference type="Google" id="ProtNLM"/>
    </source>
</evidence>
<protein>
    <recommendedName>
        <fullName evidence="2">Squalene cyclase C-terminal domain-containing protein</fullName>
    </recommendedName>
</protein>
<comment type="caution">
    <text evidence="1">The sequence shown here is derived from an EMBL/GenBank/DDBJ whole genome shotgun (WGS) entry which is preliminary data.</text>
</comment>
<dbReference type="Gene3D" id="1.50.10.20">
    <property type="match status" value="2"/>
</dbReference>
<sequence>MNALLILIIAALGSALLTGGCEAPARNPALIDATLKPITPPTQADIRTAIQRGIAFLIDRQKDDGSWGKMDWRIRNIGPRSLGDFEAFKTATTSLCIRAMIEADIQTPQAQAALARAEAWLLAKLPTYRRWDEKALFNTWGHAYAIETLAVMLRDRPNSDERRQEIRRLIADQVRLLSIGQSVYGGWGYYNWRPYLSPPINNGTSFLTATAMLALHAASEAGIDVPESTVQRAMTALRWGRFPNSAFSYNIRSIPRPEVRSSWPPGAMARSQAGNLAMHVYGDPIATPEVIKAWMTRLLVQNTWLSKALKETSPHSSQYVVAGYYYYYGHYYAARAIVHLPEADRADYRDHLAKILLSRQDKDGCWWDFVLFDYHKEYGTAMAVLSLQRCLQPAGADDAGG</sequence>
<dbReference type="InterPro" id="IPR008930">
    <property type="entry name" value="Terpenoid_cyclase/PrenylTrfase"/>
</dbReference>
<reference evidence="1" key="1">
    <citation type="journal article" date="2015" name="Nature">
        <title>Complex archaea that bridge the gap between prokaryotes and eukaryotes.</title>
        <authorList>
            <person name="Spang A."/>
            <person name="Saw J.H."/>
            <person name="Jorgensen S.L."/>
            <person name="Zaremba-Niedzwiedzka K."/>
            <person name="Martijn J."/>
            <person name="Lind A.E."/>
            <person name="van Eijk R."/>
            <person name="Schleper C."/>
            <person name="Guy L."/>
            <person name="Ettema T.J."/>
        </authorList>
    </citation>
    <scope>NUCLEOTIDE SEQUENCE</scope>
</reference>
<proteinExistence type="predicted"/>
<dbReference type="EMBL" id="LAZR01000119">
    <property type="protein sequence ID" value="KKN89396.1"/>
    <property type="molecule type" value="Genomic_DNA"/>
</dbReference>
<dbReference type="AlphaFoldDB" id="A0A0F9WSY8"/>
<evidence type="ECO:0000313" key="1">
    <source>
        <dbReference type="EMBL" id="KKN89396.1"/>
    </source>
</evidence>
<accession>A0A0F9WSY8</accession>
<organism evidence="1">
    <name type="scientific">marine sediment metagenome</name>
    <dbReference type="NCBI Taxonomy" id="412755"/>
    <lineage>
        <taxon>unclassified sequences</taxon>
        <taxon>metagenomes</taxon>
        <taxon>ecological metagenomes</taxon>
    </lineage>
</organism>